<dbReference type="SUPFAM" id="SSF56784">
    <property type="entry name" value="HAD-like"/>
    <property type="match status" value="1"/>
</dbReference>
<dbReference type="InterPro" id="IPR023198">
    <property type="entry name" value="PGP-like_dom2"/>
</dbReference>
<dbReference type="NCBIfam" id="TIGR01493">
    <property type="entry name" value="HAD-SF-IA-v2"/>
    <property type="match status" value="1"/>
</dbReference>
<dbReference type="SFLD" id="SFLDS00003">
    <property type="entry name" value="Haloacid_Dehalogenase"/>
    <property type="match status" value="1"/>
</dbReference>
<comment type="caution">
    <text evidence="3">The sequence shown here is derived from an EMBL/GenBank/DDBJ whole genome shotgun (WGS) entry which is preliminary data.</text>
</comment>
<dbReference type="AlphaFoldDB" id="A0A8H7WE07"/>
<dbReference type="PANTHER" id="PTHR43316:SF3">
    <property type="entry name" value="HALOACID DEHALOGENASE, TYPE II (AFU_ORTHOLOGUE AFUA_2G07750)-RELATED"/>
    <property type="match status" value="1"/>
</dbReference>
<reference evidence="3" key="1">
    <citation type="submission" date="2021-02" db="EMBL/GenBank/DDBJ databases">
        <title>Genome sequence Cadophora malorum strain M34.</title>
        <authorList>
            <person name="Stefanovic E."/>
            <person name="Vu D."/>
            <person name="Scully C."/>
            <person name="Dijksterhuis J."/>
            <person name="Roader J."/>
            <person name="Houbraken J."/>
        </authorList>
    </citation>
    <scope>NUCLEOTIDE SEQUENCE</scope>
    <source>
        <strain evidence="3">M34</strain>
    </source>
</reference>
<evidence type="ECO:0000256" key="1">
    <source>
        <dbReference type="ARBA" id="ARBA00008106"/>
    </source>
</evidence>
<dbReference type="SFLD" id="SFLDG01129">
    <property type="entry name" value="C1.5:_HAD__Beta-PGM__Phosphata"/>
    <property type="match status" value="1"/>
</dbReference>
<dbReference type="NCBIfam" id="TIGR01428">
    <property type="entry name" value="HAD_type_II"/>
    <property type="match status" value="1"/>
</dbReference>
<dbReference type="InterPro" id="IPR036412">
    <property type="entry name" value="HAD-like_sf"/>
</dbReference>
<dbReference type="OrthoDB" id="40579at2759"/>
<name>A0A8H7WE07_9HELO</name>
<dbReference type="InterPro" id="IPR051540">
    <property type="entry name" value="S-2-haloacid_dehalogenase"/>
</dbReference>
<proteinExistence type="inferred from homology"/>
<dbReference type="EMBL" id="JAFJYH010000040">
    <property type="protein sequence ID" value="KAG4423070.1"/>
    <property type="molecule type" value="Genomic_DNA"/>
</dbReference>
<dbReference type="PRINTS" id="PR00413">
    <property type="entry name" value="HADHALOGNASE"/>
</dbReference>
<organism evidence="3 4">
    <name type="scientific">Cadophora malorum</name>
    <dbReference type="NCBI Taxonomy" id="108018"/>
    <lineage>
        <taxon>Eukaryota</taxon>
        <taxon>Fungi</taxon>
        <taxon>Dikarya</taxon>
        <taxon>Ascomycota</taxon>
        <taxon>Pezizomycotina</taxon>
        <taxon>Leotiomycetes</taxon>
        <taxon>Helotiales</taxon>
        <taxon>Ploettnerulaceae</taxon>
        <taxon>Cadophora</taxon>
    </lineage>
</organism>
<dbReference type="Gene3D" id="3.40.50.1000">
    <property type="entry name" value="HAD superfamily/HAD-like"/>
    <property type="match status" value="1"/>
</dbReference>
<evidence type="ECO:0000256" key="2">
    <source>
        <dbReference type="ARBA" id="ARBA00022801"/>
    </source>
</evidence>
<accession>A0A8H7WE07</accession>
<gene>
    <name evidence="3" type="ORF">IFR04_003846</name>
</gene>
<protein>
    <recommendedName>
        <fullName evidence="5">Haloacid dehalogenase</fullName>
    </recommendedName>
</protein>
<dbReference type="Gene3D" id="1.10.150.240">
    <property type="entry name" value="Putative phosphatase, domain 2"/>
    <property type="match status" value="1"/>
</dbReference>
<keyword evidence="4" id="KW-1185">Reference proteome</keyword>
<dbReference type="Proteomes" id="UP000664132">
    <property type="component" value="Unassembled WGS sequence"/>
</dbReference>
<dbReference type="InterPro" id="IPR006328">
    <property type="entry name" value="2-HAD"/>
</dbReference>
<keyword evidence="2" id="KW-0378">Hydrolase</keyword>
<dbReference type="GO" id="GO:0019120">
    <property type="term" value="F:hydrolase activity, acting on acid halide bonds, in C-halide compounds"/>
    <property type="evidence" value="ECO:0007669"/>
    <property type="project" value="InterPro"/>
</dbReference>
<evidence type="ECO:0000313" key="4">
    <source>
        <dbReference type="Proteomes" id="UP000664132"/>
    </source>
</evidence>
<comment type="similarity">
    <text evidence="1">Belongs to the HAD-like hydrolase superfamily. S-2-haloalkanoic acid dehalogenase family.</text>
</comment>
<evidence type="ECO:0008006" key="5">
    <source>
        <dbReference type="Google" id="ProtNLM"/>
    </source>
</evidence>
<sequence>MVLLDMSQNSDIFKSPPKALTFDVFGTVVNWRDTVTDRLIQSAEAKASSSATLNPELRTRLSQLTNEDWAQFAEEWRKSYYHFVVTFVPGETEWRDIDTHHYLSLIDLLKIWGVEGLYSDDEVKELSLIWHFLDPWKDSSAGIHALNKKFSTSTLSNGNQSLLKDLQEHGGLGFKMLQSSGDFKAYKPHPSVYKGAAKMMGFKTEEVAMVAAHLGDLKAARGCGMKTIYVERKQEEAWTPGSEEYEDAKIWVDVWVKEDEDGFLEVARRFGID</sequence>
<dbReference type="InterPro" id="IPR023214">
    <property type="entry name" value="HAD_sf"/>
</dbReference>
<dbReference type="InterPro" id="IPR006439">
    <property type="entry name" value="HAD-SF_hydro_IA"/>
</dbReference>
<dbReference type="Pfam" id="PF00702">
    <property type="entry name" value="Hydrolase"/>
    <property type="match status" value="1"/>
</dbReference>
<evidence type="ECO:0000313" key="3">
    <source>
        <dbReference type="EMBL" id="KAG4423070.1"/>
    </source>
</evidence>
<dbReference type="PANTHER" id="PTHR43316">
    <property type="entry name" value="HYDROLASE, HALOACID DELAHOGENASE-RELATED"/>
    <property type="match status" value="1"/>
</dbReference>
<dbReference type="GO" id="GO:0016791">
    <property type="term" value="F:phosphatase activity"/>
    <property type="evidence" value="ECO:0007669"/>
    <property type="project" value="UniProtKB-ARBA"/>
</dbReference>